<keyword evidence="1 10" id="KW-0813">Transport</keyword>
<keyword evidence="12" id="KW-1185">Reference proteome</keyword>
<keyword evidence="2 10" id="KW-0597">Phosphoprotein</keyword>
<feature type="transmembrane region" description="Helical" evidence="10">
    <location>
        <begin position="95"/>
        <end position="113"/>
    </location>
</feature>
<feature type="transmembrane region" description="Helical" evidence="10">
    <location>
        <begin position="125"/>
        <end position="144"/>
    </location>
</feature>
<gene>
    <name evidence="11" type="primary">rsxD</name>
    <name evidence="10" type="synonym">rnfD</name>
    <name evidence="11" type="ORF">EUAN_10540</name>
</gene>
<feature type="modified residue" description="FMN phosphoryl threonine" evidence="10">
    <location>
        <position position="154"/>
    </location>
</feature>
<keyword evidence="5 10" id="KW-0812">Transmembrane</keyword>
<evidence type="ECO:0000256" key="7">
    <source>
        <dbReference type="ARBA" id="ARBA00022982"/>
    </source>
</evidence>
<evidence type="ECO:0000256" key="3">
    <source>
        <dbReference type="ARBA" id="ARBA00022630"/>
    </source>
</evidence>
<dbReference type="Pfam" id="PF03116">
    <property type="entry name" value="NQR2_RnfD_RnfE"/>
    <property type="match status" value="1"/>
</dbReference>
<evidence type="ECO:0000313" key="11">
    <source>
        <dbReference type="EMBL" id="OHW62490.1"/>
    </source>
</evidence>
<evidence type="ECO:0000256" key="6">
    <source>
        <dbReference type="ARBA" id="ARBA00022967"/>
    </source>
</evidence>
<keyword evidence="9 10" id="KW-0472">Membrane</keyword>
<evidence type="ECO:0000256" key="4">
    <source>
        <dbReference type="ARBA" id="ARBA00022643"/>
    </source>
</evidence>
<dbReference type="GO" id="GO:0022900">
    <property type="term" value="P:electron transport chain"/>
    <property type="evidence" value="ECO:0007669"/>
    <property type="project" value="UniProtKB-UniRule"/>
</dbReference>
<dbReference type="EC" id="7.-.-.-" evidence="10"/>
<comment type="similarity">
    <text evidence="10">Belongs to the NqrB/RnfD family.</text>
</comment>
<evidence type="ECO:0000256" key="8">
    <source>
        <dbReference type="ARBA" id="ARBA00022989"/>
    </source>
</evidence>
<feature type="transmembrane region" description="Helical" evidence="10">
    <location>
        <begin position="262"/>
        <end position="280"/>
    </location>
</feature>
<dbReference type="AlphaFoldDB" id="A0A1S1V7V3"/>
<name>A0A1S1V7V3_9FIRM</name>
<sequence length="313" mass="32965">MQERLLLTSSPHIGTKDTVSRVMLDVIIALLPATMGSIYFFGLPAFKLIMVSVIAAVATEAIIQKLTKKTITIKDCSAALTGLLLAMNIPPAAPWWIAAVGSAFAIGIAKQAFGGLGQNFINPALAGRAMLMASWPVIMTTWSAPGADAVATVTPLALLKPGSEATGELPSLMDAFVGNIGGCLGETSALLLLIGAAYLFYRRVISWRIPFTYIATVAVITLVASGGDFTNMLYHLFTGGLMIGAFFMATDYSSSPITVKGQIIFGIGAGVITSVIRLYGGYPEGVSYSILLMNLAAPIIEKYTSPKLFGEVK</sequence>
<reference evidence="11 12" key="1">
    <citation type="submission" date="2016-09" db="EMBL/GenBank/DDBJ databases">
        <title>Genome sequence of Eubacterium angustum.</title>
        <authorList>
            <person name="Poehlein A."/>
            <person name="Daniel R."/>
        </authorList>
    </citation>
    <scope>NUCLEOTIDE SEQUENCE [LARGE SCALE GENOMIC DNA]</scope>
    <source>
        <strain evidence="11 12">DSM 1989</strain>
    </source>
</reference>
<organism evidence="11 12">
    <name type="scientific">Andreesenia angusta</name>
    <dbReference type="NCBI Taxonomy" id="39480"/>
    <lineage>
        <taxon>Bacteria</taxon>
        <taxon>Bacillati</taxon>
        <taxon>Bacillota</taxon>
        <taxon>Tissierellia</taxon>
        <taxon>Tissierellales</taxon>
        <taxon>Gottschalkiaceae</taxon>
        <taxon>Andreesenia</taxon>
    </lineage>
</organism>
<evidence type="ECO:0000256" key="5">
    <source>
        <dbReference type="ARBA" id="ARBA00022692"/>
    </source>
</evidence>
<evidence type="ECO:0000256" key="1">
    <source>
        <dbReference type="ARBA" id="ARBA00022448"/>
    </source>
</evidence>
<comment type="cofactor">
    <cofactor evidence="10">
        <name>FMN</name>
        <dbReference type="ChEBI" id="CHEBI:58210"/>
    </cofactor>
</comment>
<dbReference type="GO" id="GO:0055085">
    <property type="term" value="P:transmembrane transport"/>
    <property type="evidence" value="ECO:0007669"/>
    <property type="project" value="InterPro"/>
</dbReference>
<keyword evidence="8 10" id="KW-1133">Transmembrane helix</keyword>
<dbReference type="PANTHER" id="PTHR30578:SF0">
    <property type="entry name" value="ION-TRANSLOCATING OXIDOREDUCTASE COMPLEX SUBUNIT D"/>
    <property type="match status" value="1"/>
</dbReference>
<protein>
    <recommendedName>
        <fullName evidence="10">Ion-translocating oxidoreductase complex subunit D</fullName>
        <ecNumber evidence="10">7.-.-.-</ecNumber>
    </recommendedName>
    <alternativeName>
        <fullName evidence="10">Rnf electron transport complex subunit D</fullName>
    </alternativeName>
</protein>
<feature type="transmembrane region" description="Helical" evidence="10">
    <location>
        <begin position="176"/>
        <end position="200"/>
    </location>
</feature>
<comment type="caution">
    <text evidence="11">The sequence shown here is derived from an EMBL/GenBank/DDBJ whole genome shotgun (WGS) entry which is preliminary data.</text>
</comment>
<evidence type="ECO:0000256" key="2">
    <source>
        <dbReference type="ARBA" id="ARBA00022553"/>
    </source>
</evidence>
<evidence type="ECO:0000313" key="12">
    <source>
        <dbReference type="Proteomes" id="UP000180254"/>
    </source>
</evidence>
<keyword evidence="4 10" id="KW-0288">FMN</keyword>
<dbReference type="NCBIfam" id="TIGR01946">
    <property type="entry name" value="rnfD"/>
    <property type="match status" value="1"/>
</dbReference>
<comment type="subcellular location">
    <subcellularLocation>
        <location evidence="10">Cell membrane</location>
        <topology evidence="10">Multi-pass membrane protein</topology>
    </subcellularLocation>
</comment>
<comment type="subunit">
    <text evidence="10">The complex is composed of six subunits: RnfA, RnfB, RnfC, RnfD, RnfE and RnfG.</text>
</comment>
<dbReference type="GO" id="GO:0005886">
    <property type="term" value="C:plasma membrane"/>
    <property type="evidence" value="ECO:0007669"/>
    <property type="project" value="UniProtKB-SubCell"/>
</dbReference>
<evidence type="ECO:0000256" key="10">
    <source>
        <dbReference type="HAMAP-Rule" id="MF_00462"/>
    </source>
</evidence>
<dbReference type="PANTHER" id="PTHR30578">
    <property type="entry name" value="ELECTRON TRANSPORT COMPLEX PROTEIN RNFD"/>
    <property type="match status" value="1"/>
</dbReference>
<dbReference type="OrthoDB" id="9776359at2"/>
<dbReference type="InterPro" id="IPR004338">
    <property type="entry name" value="NqrB/RnfD"/>
</dbReference>
<evidence type="ECO:0000256" key="9">
    <source>
        <dbReference type="ARBA" id="ARBA00023136"/>
    </source>
</evidence>
<comment type="function">
    <text evidence="10">Part of a membrane-bound complex that couples electron transfer with translocation of ions across the membrane.</text>
</comment>
<dbReference type="InterPro" id="IPR011303">
    <property type="entry name" value="RnfD_bac"/>
</dbReference>
<comment type="caution">
    <text evidence="10">Lacks conserved residue(s) required for the propagation of feature annotation.</text>
</comment>
<keyword evidence="10" id="KW-1003">Cell membrane</keyword>
<keyword evidence="6 10" id="KW-1278">Translocase</keyword>
<dbReference type="RefSeq" id="WP_071062406.1">
    <property type="nucleotide sequence ID" value="NZ_MKIE01000003.1"/>
</dbReference>
<dbReference type="HAMAP" id="MF_00462">
    <property type="entry name" value="RsxD_RnfD"/>
    <property type="match status" value="1"/>
</dbReference>
<dbReference type="Proteomes" id="UP000180254">
    <property type="component" value="Unassembled WGS sequence"/>
</dbReference>
<dbReference type="EMBL" id="MKIE01000003">
    <property type="protein sequence ID" value="OHW62490.1"/>
    <property type="molecule type" value="Genomic_DNA"/>
</dbReference>
<feature type="transmembrane region" description="Helical" evidence="10">
    <location>
        <begin position="232"/>
        <end position="250"/>
    </location>
</feature>
<keyword evidence="7 10" id="KW-0249">Electron transport</keyword>
<accession>A0A1S1V7V3</accession>
<feature type="transmembrane region" description="Helical" evidence="10">
    <location>
        <begin position="207"/>
        <end position="226"/>
    </location>
</feature>
<proteinExistence type="inferred from homology"/>
<dbReference type="STRING" id="39480.EUAN_10540"/>
<keyword evidence="3 10" id="KW-0285">Flavoprotein</keyword>